<reference evidence="3" key="2">
    <citation type="submission" date="2020-09" db="EMBL/GenBank/DDBJ databases">
        <authorList>
            <person name="Sun Q."/>
            <person name="Zhou Y."/>
        </authorList>
    </citation>
    <scope>NUCLEOTIDE SEQUENCE</scope>
    <source>
        <strain evidence="3">CGMCC 1.15725</strain>
    </source>
</reference>
<gene>
    <name evidence="3" type="ORF">GCM10011611_00490</name>
</gene>
<keyword evidence="2" id="KW-0732">Signal</keyword>
<evidence type="ECO:0008006" key="5">
    <source>
        <dbReference type="Google" id="ProtNLM"/>
    </source>
</evidence>
<evidence type="ECO:0000256" key="2">
    <source>
        <dbReference type="SAM" id="SignalP"/>
    </source>
</evidence>
<dbReference type="EMBL" id="BMJQ01000001">
    <property type="protein sequence ID" value="GGE98873.1"/>
    <property type="molecule type" value="Genomic_DNA"/>
</dbReference>
<organism evidence="3 4">
    <name type="scientific">Aliidongia dinghuensis</name>
    <dbReference type="NCBI Taxonomy" id="1867774"/>
    <lineage>
        <taxon>Bacteria</taxon>
        <taxon>Pseudomonadati</taxon>
        <taxon>Pseudomonadota</taxon>
        <taxon>Alphaproteobacteria</taxon>
        <taxon>Rhodospirillales</taxon>
        <taxon>Dongiaceae</taxon>
        <taxon>Aliidongia</taxon>
    </lineage>
</organism>
<feature type="chain" id="PRO_5035191336" description="Secreted protein" evidence="2">
    <location>
        <begin position="25"/>
        <end position="106"/>
    </location>
</feature>
<accession>A0A8J2YPE0</accession>
<evidence type="ECO:0000256" key="1">
    <source>
        <dbReference type="SAM" id="MobiDB-lite"/>
    </source>
</evidence>
<name>A0A8J2YPE0_9PROT</name>
<dbReference type="RefSeq" id="WP_189041226.1">
    <property type="nucleotide sequence ID" value="NZ_BMJQ01000001.1"/>
</dbReference>
<sequence length="106" mass="11372">MFRRLTAALLVLTCFAAWVPPATAGSARTAPSESCDRAEMDAGDCSLGQLEDQLRALSERAKEVGEDAIAAGRAALDAAIAKLRERERSRHHDRGEPRPGDDVANI</sequence>
<protein>
    <recommendedName>
        <fullName evidence="5">Secreted protein</fullName>
    </recommendedName>
</protein>
<comment type="caution">
    <text evidence="3">The sequence shown here is derived from an EMBL/GenBank/DDBJ whole genome shotgun (WGS) entry which is preliminary data.</text>
</comment>
<feature type="signal peptide" evidence="2">
    <location>
        <begin position="1"/>
        <end position="24"/>
    </location>
</feature>
<proteinExistence type="predicted"/>
<dbReference type="Proteomes" id="UP000646365">
    <property type="component" value="Unassembled WGS sequence"/>
</dbReference>
<reference evidence="3" key="1">
    <citation type="journal article" date="2014" name="Int. J. Syst. Evol. Microbiol.">
        <title>Complete genome sequence of Corynebacterium casei LMG S-19264T (=DSM 44701T), isolated from a smear-ripened cheese.</title>
        <authorList>
            <consortium name="US DOE Joint Genome Institute (JGI-PGF)"/>
            <person name="Walter F."/>
            <person name="Albersmeier A."/>
            <person name="Kalinowski J."/>
            <person name="Ruckert C."/>
        </authorList>
    </citation>
    <scope>NUCLEOTIDE SEQUENCE</scope>
    <source>
        <strain evidence="3">CGMCC 1.15725</strain>
    </source>
</reference>
<dbReference type="AlphaFoldDB" id="A0A8J2YPE0"/>
<evidence type="ECO:0000313" key="3">
    <source>
        <dbReference type="EMBL" id="GGE98873.1"/>
    </source>
</evidence>
<evidence type="ECO:0000313" key="4">
    <source>
        <dbReference type="Proteomes" id="UP000646365"/>
    </source>
</evidence>
<feature type="region of interest" description="Disordered" evidence="1">
    <location>
        <begin position="83"/>
        <end position="106"/>
    </location>
</feature>
<keyword evidence="4" id="KW-1185">Reference proteome</keyword>